<dbReference type="InterPro" id="IPR045864">
    <property type="entry name" value="aa-tRNA-synth_II/BPL/LPL"/>
</dbReference>
<dbReference type="SUPFAM" id="SSF55681">
    <property type="entry name" value="Class II aaRS and biotin synthetases"/>
    <property type="match status" value="1"/>
</dbReference>
<reference evidence="2 3" key="1">
    <citation type="submission" date="2024-03" db="EMBL/GenBank/DDBJ databases">
        <title>A high-quality draft genome sequence of Diaporthe vaccinii, a causative agent of upright dieback and viscid rot disease in cranberry plants.</title>
        <authorList>
            <person name="Sarrasin M."/>
            <person name="Lang B.F."/>
            <person name="Burger G."/>
        </authorList>
    </citation>
    <scope>NUCLEOTIDE SEQUENCE [LARGE SCALE GENOMIC DNA]</scope>
    <source>
        <strain evidence="2 3">IS7</strain>
    </source>
</reference>
<accession>A0ABR4EGZ8</accession>
<dbReference type="Proteomes" id="UP001600888">
    <property type="component" value="Unassembled WGS sequence"/>
</dbReference>
<feature type="compositionally biased region" description="Basic and acidic residues" evidence="1">
    <location>
        <begin position="740"/>
        <end position="793"/>
    </location>
</feature>
<evidence type="ECO:0000256" key="1">
    <source>
        <dbReference type="SAM" id="MobiDB-lite"/>
    </source>
</evidence>
<feature type="compositionally biased region" description="Basic and acidic residues" evidence="1">
    <location>
        <begin position="709"/>
        <end position="723"/>
    </location>
</feature>
<evidence type="ECO:0000313" key="3">
    <source>
        <dbReference type="Proteomes" id="UP001600888"/>
    </source>
</evidence>
<gene>
    <name evidence="2" type="ORF">FJTKL_11400</name>
</gene>
<proteinExistence type="predicted"/>
<feature type="compositionally biased region" description="Polar residues" evidence="1">
    <location>
        <begin position="799"/>
        <end position="808"/>
    </location>
</feature>
<name>A0ABR4EGZ8_9PEZI</name>
<evidence type="ECO:0000313" key="2">
    <source>
        <dbReference type="EMBL" id="KAL2281718.1"/>
    </source>
</evidence>
<organism evidence="2 3">
    <name type="scientific">Diaporthe vaccinii</name>
    <dbReference type="NCBI Taxonomy" id="105482"/>
    <lineage>
        <taxon>Eukaryota</taxon>
        <taxon>Fungi</taxon>
        <taxon>Dikarya</taxon>
        <taxon>Ascomycota</taxon>
        <taxon>Pezizomycotina</taxon>
        <taxon>Sordariomycetes</taxon>
        <taxon>Sordariomycetidae</taxon>
        <taxon>Diaporthales</taxon>
        <taxon>Diaporthaceae</taxon>
        <taxon>Diaporthe</taxon>
        <taxon>Diaporthe eres species complex</taxon>
    </lineage>
</organism>
<protein>
    <submittedName>
        <fullName evidence="2">Uncharacterized protein</fullName>
    </submittedName>
</protein>
<feature type="region of interest" description="Disordered" evidence="1">
    <location>
        <begin position="647"/>
        <end position="723"/>
    </location>
</feature>
<comment type="caution">
    <text evidence="2">The sequence shown here is derived from an EMBL/GenBank/DDBJ whole genome shotgun (WGS) entry which is preliminary data.</text>
</comment>
<dbReference type="Gene3D" id="3.30.930.10">
    <property type="entry name" value="Bira Bifunctional Protein, Domain 2"/>
    <property type="match status" value="1"/>
</dbReference>
<dbReference type="EMBL" id="JBAWTH010000055">
    <property type="protein sequence ID" value="KAL2281718.1"/>
    <property type="molecule type" value="Genomic_DNA"/>
</dbReference>
<sequence>MATALSPEVHLMRRRVRHIHIPDLPPKYAPRALAPSIRNHIESQITQQRVLQEEPPQHEARYGFAKVTSNVPTSFTSWLKRAGPPPIVLSFTRRPTYILPKHQVERQEPWQVEYLTKALKSRMNVHFPEPPGWSSLPWRPFWEREMVDSGWKHDPLNHQWPDVGVLIMPCAEAMFLGPGQVSIWPIIDLKDDIQRGPVKIKTKYEFERILEDTTIELLKREFSIQAFAIPGSTGVWVESKIPPPEFDQERSEADDIVSRPESLDFANRRANVRRIATVHASFTDDITQWGVSIHVGQPDPTLESWTNSTNPWTPIRQHNTTTSIAAELSYMKSSASPLGPSKYLFTHFNQNAMPARAGQGAMPYSLIKAGSGRRNPAPLGMDNRDISTAWTYEFARQLGMKDGHVDHYSMVEADDRHATDLPTKTSGAGFRFKGVFSEDVMNSAYRQVDVPHIFVGKYEKVHSGIVEESMRIEHKDERIDSATHDGRLLSWPLWRMTLIRKLDEAICGGPSDTRRKVYEMQKQVSSRLQRRRNELKQVKEVEEAWRADMPHIIRRPLTDEIIRELADRSREMETILKTVRIGTQSAKLLDSTIQIRRLLERRFAGAFSRDAGTTKSDQGDPFSSLGAISDAATTVRSTTSVRNGIAKLAPGPMQPADLAPCSKIRPSDSVQDHSEKVPNSLGASEGESRAMPLRQVKAEEPADPTGTKAEGHIRELSEREKDRVRVSRYARPLVEFTKTSADKPGMRRLDLGKKSRDAENDKPGMRRLDLGKKPRDAKNDKLGQGRKMTDSSRRASLYLPSTHQIGGS</sequence>
<feature type="region of interest" description="Disordered" evidence="1">
    <location>
        <begin position="737"/>
        <end position="808"/>
    </location>
</feature>
<keyword evidence="3" id="KW-1185">Reference proteome</keyword>